<comment type="caution">
    <text evidence="2">The sequence shown here is derived from an EMBL/GenBank/DDBJ whole genome shotgun (WGS) entry which is preliminary data.</text>
</comment>
<sequence length="50" mass="5165">RSAASGAVPLVANAAARSASRAARASVRPGARPPQSADPPRKTRSRQQEQ</sequence>
<proteinExistence type="predicted"/>
<evidence type="ECO:0000256" key="1">
    <source>
        <dbReference type="SAM" id="MobiDB-lite"/>
    </source>
</evidence>
<accession>A0ABN9X494</accession>
<evidence type="ECO:0000313" key="3">
    <source>
        <dbReference type="Proteomes" id="UP001189429"/>
    </source>
</evidence>
<gene>
    <name evidence="2" type="ORF">PCOR1329_LOCUS73275</name>
</gene>
<keyword evidence="3" id="KW-1185">Reference proteome</keyword>
<dbReference type="Proteomes" id="UP001189429">
    <property type="component" value="Unassembled WGS sequence"/>
</dbReference>
<reference evidence="2" key="1">
    <citation type="submission" date="2023-10" db="EMBL/GenBank/DDBJ databases">
        <authorList>
            <person name="Chen Y."/>
            <person name="Shah S."/>
            <person name="Dougan E. K."/>
            <person name="Thang M."/>
            <person name="Chan C."/>
        </authorList>
    </citation>
    <scope>NUCLEOTIDE SEQUENCE [LARGE SCALE GENOMIC DNA]</scope>
</reference>
<feature type="non-terminal residue" evidence="2">
    <location>
        <position position="1"/>
    </location>
</feature>
<organism evidence="2 3">
    <name type="scientific">Prorocentrum cordatum</name>
    <dbReference type="NCBI Taxonomy" id="2364126"/>
    <lineage>
        <taxon>Eukaryota</taxon>
        <taxon>Sar</taxon>
        <taxon>Alveolata</taxon>
        <taxon>Dinophyceae</taxon>
        <taxon>Prorocentrales</taxon>
        <taxon>Prorocentraceae</taxon>
        <taxon>Prorocentrum</taxon>
    </lineage>
</organism>
<feature type="region of interest" description="Disordered" evidence="1">
    <location>
        <begin position="1"/>
        <end position="50"/>
    </location>
</feature>
<dbReference type="EMBL" id="CAUYUJ010019854">
    <property type="protein sequence ID" value="CAK0894160.1"/>
    <property type="molecule type" value="Genomic_DNA"/>
</dbReference>
<protein>
    <submittedName>
        <fullName evidence="2">Uncharacterized protein</fullName>
    </submittedName>
</protein>
<feature type="non-terminal residue" evidence="2">
    <location>
        <position position="50"/>
    </location>
</feature>
<feature type="compositionally biased region" description="Low complexity" evidence="1">
    <location>
        <begin position="1"/>
        <end position="34"/>
    </location>
</feature>
<name>A0ABN9X494_9DINO</name>
<evidence type="ECO:0000313" key="2">
    <source>
        <dbReference type="EMBL" id="CAK0894160.1"/>
    </source>
</evidence>